<protein>
    <recommendedName>
        <fullName evidence="1">E2 ubiquitin-conjugating enzyme</fullName>
        <ecNumber evidence="1">2.3.2.23</ecNumber>
    </recommendedName>
</protein>
<name>A0A915PH87_9BILA</name>
<dbReference type="WBParaSite" id="sdigi.contig110.g4543.t1">
    <property type="protein sequence ID" value="sdigi.contig110.g4543.t1"/>
    <property type="gene ID" value="sdigi.contig110.g4543"/>
</dbReference>
<proteinExistence type="predicted"/>
<evidence type="ECO:0000313" key="9">
    <source>
        <dbReference type="WBParaSite" id="sdigi.contig110.g4543.t1"/>
    </source>
</evidence>
<keyword evidence="3" id="KW-0547">Nucleotide-binding</keyword>
<evidence type="ECO:0000259" key="7">
    <source>
        <dbReference type="PROSITE" id="PS50127"/>
    </source>
</evidence>
<evidence type="ECO:0000313" key="8">
    <source>
        <dbReference type="Proteomes" id="UP000887581"/>
    </source>
</evidence>
<dbReference type="EC" id="2.3.2.23" evidence="1"/>
<dbReference type="GO" id="GO:0005524">
    <property type="term" value="F:ATP binding"/>
    <property type="evidence" value="ECO:0007669"/>
    <property type="project" value="UniProtKB-KW"/>
</dbReference>
<dbReference type="PROSITE" id="PS00183">
    <property type="entry name" value="UBC_1"/>
    <property type="match status" value="1"/>
</dbReference>
<keyword evidence="2" id="KW-0808">Transferase</keyword>
<feature type="active site" description="Glycyl thioester intermediate" evidence="6">
    <location>
        <position position="338"/>
    </location>
</feature>
<evidence type="ECO:0000256" key="3">
    <source>
        <dbReference type="ARBA" id="ARBA00022741"/>
    </source>
</evidence>
<keyword evidence="4" id="KW-0833">Ubl conjugation pathway</keyword>
<evidence type="ECO:0000256" key="5">
    <source>
        <dbReference type="ARBA" id="ARBA00022840"/>
    </source>
</evidence>
<dbReference type="InterPro" id="IPR016135">
    <property type="entry name" value="UBQ-conjugating_enzyme/RWD"/>
</dbReference>
<dbReference type="Pfam" id="PF00179">
    <property type="entry name" value="UQ_con"/>
    <property type="match status" value="1"/>
</dbReference>
<accession>A0A915PH87</accession>
<keyword evidence="8" id="KW-1185">Reference proteome</keyword>
<dbReference type="PROSITE" id="PS50127">
    <property type="entry name" value="UBC_2"/>
    <property type="match status" value="1"/>
</dbReference>
<dbReference type="FunFam" id="3.10.110.10:FF:000037">
    <property type="entry name" value="ubiquitin-conjugating enzyme E2 27"/>
    <property type="match status" value="1"/>
</dbReference>
<reference evidence="9" key="1">
    <citation type="submission" date="2022-11" db="UniProtKB">
        <authorList>
            <consortium name="WormBaseParasite"/>
        </authorList>
    </citation>
    <scope>IDENTIFICATION</scope>
</reference>
<dbReference type="PANTHER" id="PTHR24068">
    <property type="entry name" value="UBIQUITIN-CONJUGATING ENZYME E2"/>
    <property type="match status" value="1"/>
</dbReference>
<evidence type="ECO:0000256" key="6">
    <source>
        <dbReference type="PROSITE-ProRule" id="PRU10133"/>
    </source>
</evidence>
<dbReference type="Gene3D" id="3.10.110.10">
    <property type="entry name" value="Ubiquitin Conjugating Enzyme"/>
    <property type="match status" value="1"/>
</dbReference>
<dbReference type="InterPro" id="IPR023313">
    <property type="entry name" value="UBQ-conjugating_AS"/>
</dbReference>
<dbReference type="CDD" id="cd23800">
    <property type="entry name" value="UBCc_UBE2K"/>
    <property type="match status" value="1"/>
</dbReference>
<sequence>MIDHKRSELLRANDRTPESFVDARYRVPDNSAMDIDGDFLNAFAPLNFTKEQFKYAEAYRNATIYSIIRVLWNTKVERELPQIDQYAILEYYNEKRAKKEATENILIWLWNMIRKLFQKSDKFECYANEPKCVRTILDRCGAKELERLQQATDSNDPNLINDFIRNKLDGDLELNMEYDKWNDENDVPEALKEIIHSLSQAQRRAMEKLRRLELTDKIKDFYRDNIEKRSLSKQESINPDQAIPMMSQNIAFSRVQRECKEIITNKELAETGVMIEIRNDSLTKIRGEIRGPPDSPYEGGTYALDITIPDEYPFQPPVCKFITKIWHPNISSQTGTICLDILKEQWAASLTLRTVLLSIQALLTLPEPNDPQDAVVARQYMDNPQLYKRTARFWAQHYAKAEGRRDDEFWNKIDKLKDMGVKQVEFIEVEVTKIQEFKFGFQVYIYFSRLRHLSFQEEAISALSCNWWDLSRATDYVFG</sequence>
<dbReference type="SUPFAM" id="SSF54495">
    <property type="entry name" value="UBC-like"/>
    <property type="match status" value="1"/>
</dbReference>
<feature type="domain" description="UBC core" evidence="7">
    <location>
        <begin position="250"/>
        <end position="400"/>
    </location>
</feature>
<dbReference type="GO" id="GO:0061631">
    <property type="term" value="F:ubiquitin conjugating enzyme activity"/>
    <property type="evidence" value="ECO:0007669"/>
    <property type="project" value="UniProtKB-EC"/>
</dbReference>
<evidence type="ECO:0000256" key="1">
    <source>
        <dbReference type="ARBA" id="ARBA00012486"/>
    </source>
</evidence>
<organism evidence="8 9">
    <name type="scientific">Setaria digitata</name>
    <dbReference type="NCBI Taxonomy" id="48799"/>
    <lineage>
        <taxon>Eukaryota</taxon>
        <taxon>Metazoa</taxon>
        <taxon>Ecdysozoa</taxon>
        <taxon>Nematoda</taxon>
        <taxon>Chromadorea</taxon>
        <taxon>Rhabditida</taxon>
        <taxon>Spirurina</taxon>
        <taxon>Spiruromorpha</taxon>
        <taxon>Filarioidea</taxon>
        <taxon>Setariidae</taxon>
        <taxon>Setaria</taxon>
    </lineage>
</organism>
<dbReference type="SMART" id="SM00212">
    <property type="entry name" value="UBCc"/>
    <property type="match status" value="1"/>
</dbReference>
<keyword evidence="5" id="KW-0067">ATP-binding</keyword>
<evidence type="ECO:0000256" key="4">
    <source>
        <dbReference type="ARBA" id="ARBA00022786"/>
    </source>
</evidence>
<evidence type="ECO:0000256" key="2">
    <source>
        <dbReference type="ARBA" id="ARBA00022679"/>
    </source>
</evidence>
<dbReference type="AlphaFoldDB" id="A0A915PH87"/>
<dbReference type="Proteomes" id="UP000887581">
    <property type="component" value="Unplaced"/>
</dbReference>
<dbReference type="InterPro" id="IPR000608">
    <property type="entry name" value="UBC"/>
</dbReference>